<dbReference type="CDD" id="cd05403">
    <property type="entry name" value="NT_KNTase_like"/>
    <property type="match status" value="1"/>
</dbReference>
<dbReference type="SUPFAM" id="SSF81301">
    <property type="entry name" value="Nucleotidyltransferase"/>
    <property type="match status" value="1"/>
</dbReference>
<accession>A0A939TFV5</accession>
<dbReference type="RefSeq" id="WP_208263011.1">
    <property type="nucleotide sequence ID" value="NZ_JAGEOJ010000029.1"/>
</dbReference>
<gene>
    <name evidence="1" type="ORF">J4573_47365</name>
</gene>
<sequence>MGIAEDIAGAVRAHPEVRAVELIGSRARGSATELSDWDFQVLAEDFGEVAAELPRLAAPHEPLAAQWDPLGDYASYLLIFSGPVKVDLIFPDVPRSWNPPWRIGPDTLAAVDAHFWDWSLWLVSKRRHGMADRVRGELLKMSHHLLEPLGIRVVPQSLEEAAARYVRARDRLELRYGQRLSRRLEEEVLPLVRASDGDHYRPSGLRS</sequence>
<dbReference type="Gene3D" id="3.30.460.10">
    <property type="entry name" value="Beta Polymerase, domain 2"/>
    <property type="match status" value="1"/>
</dbReference>
<dbReference type="EMBL" id="JAGEOJ010000029">
    <property type="protein sequence ID" value="MBO2454780.1"/>
    <property type="molecule type" value="Genomic_DNA"/>
</dbReference>
<evidence type="ECO:0000313" key="2">
    <source>
        <dbReference type="Proteomes" id="UP000669179"/>
    </source>
</evidence>
<organism evidence="1 2">
    <name type="scientific">Actinomadura barringtoniae</name>
    <dbReference type="NCBI Taxonomy" id="1427535"/>
    <lineage>
        <taxon>Bacteria</taxon>
        <taxon>Bacillati</taxon>
        <taxon>Actinomycetota</taxon>
        <taxon>Actinomycetes</taxon>
        <taxon>Streptosporangiales</taxon>
        <taxon>Thermomonosporaceae</taxon>
        <taxon>Actinomadura</taxon>
    </lineage>
</organism>
<evidence type="ECO:0000313" key="1">
    <source>
        <dbReference type="EMBL" id="MBO2454780.1"/>
    </source>
</evidence>
<proteinExistence type="predicted"/>
<evidence type="ECO:0008006" key="3">
    <source>
        <dbReference type="Google" id="ProtNLM"/>
    </source>
</evidence>
<protein>
    <recommendedName>
        <fullName evidence="3">Nucleotidyltransferase domain-containing protein</fullName>
    </recommendedName>
</protein>
<comment type="caution">
    <text evidence="1">The sequence shown here is derived from an EMBL/GenBank/DDBJ whole genome shotgun (WGS) entry which is preliminary data.</text>
</comment>
<dbReference type="Proteomes" id="UP000669179">
    <property type="component" value="Unassembled WGS sequence"/>
</dbReference>
<keyword evidence="2" id="KW-1185">Reference proteome</keyword>
<reference evidence="1" key="1">
    <citation type="submission" date="2021-03" db="EMBL/GenBank/DDBJ databases">
        <authorList>
            <person name="Kanchanasin P."/>
            <person name="Saeng-In P."/>
            <person name="Phongsopitanun W."/>
            <person name="Yuki M."/>
            <person name="Kudo T."/>
            <person name="Ohkuma M."/>
            <person name="Tanasupawat S."/>
        </authorList>
    </citation>
    <scope>NUCLEOTIDE SEQUENCE</scope>
    <source>
        <strain evidence="1">GKU 128</strain>
    </source>
</reference>
<name>A0A939TFV5_9ACTN</name>
<dbReference type="InterPro" id="IPR043519">
    <property type="entry name" value="NT_sf"/>
</dbReference>
<dbReference type="AlphaFoldDB" id="A0A939TFV5"/>